<dbReference type="PANTHER" id="PTHR12993">
    <property type="entry name" value="N-ACETYLGLUCOSAMINYL-PHOSPHATIDYLINOSITOL DE-N-ACETYLASE-RELATED"/>
    <property type="match status" value="1"/>
</dbReference>
<dbReference type="GO" id="GO:0016020">
    <property type="term" value="C:membrane"/>
    <property type="evidence" value="ECO:0007669"/>
    <property type="project" value="GOC"/>
</dbReference>
<evidence type="ECO:0000313" key="5">
    <source>
        <dbReference type="EMBL" id="WWC60609.1"/>
    </source>
</evidence>
<proteinExistence type="inferred from homology"/>
<sequence length="314" mass="34613">MALAQRRTPPEPASLSPSRPFTPLLLLAVLAPLFALLSPYNPLSSLSQHSNPFESFPLAESNALSDTPKALIVTAHPDDEVMFFSPTIWSLNKAGWEVSGLCLSTGNSSGLGAMRTDELYKSYEVLGVERKRIGIIDHPDLQDSMTAEWDPALILSIVEKHLSTSPADVVITFDERGISNHPNHIAISEALSSSTRSTQNSLSSIKVLHLRSPAILPKFTGPLYPIYLQVHSTVLDILNSNRYAGTDDTNDSKRSAGHSGGRHDGSRSVIVISNPSEWLTGIRAMMAHESQLVWFRWLYISFSRLMWVNELLEI</sequence>
<dbReference type="RefSeq" id="XP_018265024.1">
    <property type="nucleotide sequence ID" value="XM_018406530.1"/>
</dbReference>
<reference evidence="5" key="3">
    <citation type="submission" date="2024-02" db="EMBL/GenBank/DDBJ databases">
        <title>Comparative genomics of Cryptococcus and Kwoniella reveals pathogenesis evolution and contrasting modes of karyotype evolution via chromosome fusion or intercentromeric recombination.</title>
        <authorList>
            <person name="Coelho M.A."/>
            <person name="David-Palma M."/>
            <person name="Shea T."/>
            <person name="Bowers K."/>
            <person name="McGinley-Smith S."/>
            <person name="Mohammad A.W."/>
            <person name="Gnirke A."/>
            <person name="Yurkov A.M."/>
            <person name="Nowrousian M."/>
            <person name="Sun S."/>
            <person name="Cuomo C.A."/>
            <person name="Heitman J."/>
        </authorList>
    </citation>
    <scope>NUCLEOTIDE SEQUENCE</scope>
    <source>
        <strain evidence="5">CBS 10117</strain>
    </source>
</reference>
<keyword evidence="6" id="KW-1185">Reference proteome</keyword>
<dbReference type="AlphaFoldDB" id="A0A1A6AAT5"/>
<reference evidence="5" key="2">
    <citation type="submission" date="2013-07" db="EMBL/GenBank/DDBJ databases">
        <authorList>
            <consortium name="The Broad Institute Genome Sequencing Platform"/>
            <person name="Cuomo C."/>
            <person name="Litvintseva A."/>
            <person name="Chen Y."/>
            <person name="Heitman J."/>
            <person name="Sun S."/>
            <person name="Springer D."/>
            <person name="Dromer F."/>
            <person name="Young S.K."/>
            <person name="Zeng Q."/>
            <person name="Gargeya S."/>
            <person name="Fitzgerald M."/>
            <person name="Abouelleil A."/>
            <person name="Alvarado L."/>
            <person name="Berlin A.M."/>
            <person name="Chapman S.B."/>
            <person name="Dewar J."/>
            <person name="Goldberg J."/>
            <person name="Griggs A."/>
            <person name="Gujja S."/>
            <person name="Hansen M."/>
            <person name="Howarth C."/>
            <person name="Imamovic A."/>
            <person name="Larimer J."/>
            <person name="McCowan C."/>
            <person name="Murphy C."/>
            <person name="Pearson M."/>
            <person name="Priest M."/>
            <person name="Roberts A."/>
            <person name="Saif S."/>
            <person name="Shea T."/>
            <person name="Sykes S."/>
            <person name="Wortman J."/>
            <person name="Nusbaum C."/>
            <person name="Birren B."/>
        </authorList>
    </citation>
    <scope>NUCLEOTIDE SEQUENCE</scope>
    <source>
        <strain evidence="5">CBS 10117</strain>
    </source>
</reference>
<protein>
    <recommendedName>
        <fullName evidence="2">N-acetylglucosaminylphosphatidylinositol deacetylase</fullName>
        <ecNumber evidence="2">3.5.1.89</ecNumber>
    </recommendedName>
</protein>
<dbReference type="STRING" id="1296121.A0A1A6AAT5"/>
<evidence type="ECO:0000313" key="4">
    <source>
        <dbReference type="EMBL" id="OBR87182.1"/>
    </source>
</evidence>
<dbReference type="EC" id="3.5.1.89" evidence="2"/>
<dbReference type="EMBL" id="CP144532">
    <property type="protein sequence ID" value="WWC60609.1"/>
    <property type="molecule type" value="Genomic_DNA"/>
</dbReference>
<comment type="similarity">
    <text evidence="1">Belongs to the PIGL family.</text>
</comment>
<dbReference type="GO" id="GO:0000225">
    <property type="term" value="F:N-acetylglucosaminylphosphatidylinositol deacetylase activity"/>
    <property type="evidence" value="ECO:0007669"/>
    <property type="project" value="UniProtKB-EC"/>
</dbReference>
<evidence type="ECO:0000256" key="2">
    <source>
        <dbReference type="ARBA" id="ARBA00012176"/>
    </source>
</evidence>
<dbReference type="Pfam" id="PF02585">
    <property type="entry name" value="PIG-L"/>
    <property type="match status" value="1"/>
</dbReference>
<dbReference type="InterPro" id="IPR003737">
    <property type="entry name" value="GlcNAc_PI_deacetylase-related"/>
</dbReference>
<dbReference type="EMBL" id="KI894029">
    <property type="protein sequence ID" value="OBR87182.1"/>
    <property type="molecule type" value="Genomic_DNA"/>
</dbReference>
<dbReference type="GO" id="GO:0006506">
    <property type="term" value="P:GPI anchor biosynthetic process"/>
    <property type="evidence" value="ECO:0007669"/>
    <property type="project" value="UniProtKB-UniPathway"/>
</dbReference>
<feature type="region of interest" description="Disordered" evidence="3">
    <location>
        <begin position="246"/>
        <end position="267"/>
    </location>
</feature>
<evidence type="ECO:0000256" key="1">
    <source>
        <dbReference type="ARBA" id="ARBA00006066"/>
    </source>
</evidence>
<dbReference type="OrthoDB" id="440160at2759"/>
<dbReference type="InterPro" id="IPR024078">
    <property type="entry name" value="LmbE-like_dom_sf"/>
</dbReference>
<dbReference type="KEGG" id="kdj:28966905"/>
<evidence type="ECO:0000256" key="3">
    <source>
        <dbReference type="SAM" id="MobiDB-lite"/>
    </source>
</evidence>
<dbReference type="SUPFAM" id="SSF102588">
    <property type="entry name" value="LmbE-like"/>
    <property type="match status" value="1"/>
</dbReference>
<gene>
    <name evidence="4" type="ORF">I303_03206</name>
    <name evidence="5" type="ORF">I303_103183</name>
</gene>
<organism evidence="4">
    <name type="scientific">Kwoniella dejecticola CBS 10117</name>
    <dbReference type="NCBI Taxonomy" id="1296121"/>
    <lineage>
        <taxon>Eukaryota</taxon>
        <taxon>Fungi</taxon>
        <taxon>Dikarya</taxon>
        <taxon>Basidiomycota</taxon>
        <taxon>Agaricomycotina</taxon>
        <taxon>Tremellomycetes</taxon>
        <taxon>Tremellales</taxon>
        <taxon>Cryptococcaceae</taxon>
        <taxon>Kwoniella</taxon>
    </lineage>
</organism>
<evidence type="ECO:0000313" key="6">
    <source>
        <dbReference type="Proteomes" id="UP000078595"/>
    </source>
</evidence>
<dbReference type="GO" id="GO:0005783">
    <property type="term" value="C:endoplasmic reticulum"/>
    <property type="evidence" value="ECO:0007669"/>
    <property type="project" value="TreeGrafter"/>
</dbReference>
<dbReference type="UniPathway" id="UPA00196"/>
<dbReference type="Gene3D" id="3.40.50.10320">
    <property type="entry name" value="LmbE-like"/>
    <property type="match status" value="1"/>
</dbReference>
<dbReference type="VEuPathDB" id="FungiDB:I303_03206"/>
<accession>A0A1A6AAT5</accession>
<dbReference type="PANTHER" id="PTHR12993:SF11">
    <property type="entry name" value="N-ACETYLGLUCOSAMINYL-PHOSPHATIDYLINOSITOL DE-N-ACETYLASE"/>
    <property type="match status" value="1"/>
</dbReference>
<reference evidence="4" key="1">
    <citation type="submission" date="2013-07" db="EMBL/GenBank/DDBJ databases">
        <title>The Genome Sequence of Cryptococcus dejecticola CBS10117.</title>
        <authorList>
            <consortium name="The Broad Institute Genome Sequencing Platform"/>
            <person name="Cuomo C."/>
            <person name="Litvintseva A."/>
            <person name="Chen Y."/>
            <person name="Heitman J."/>
            <person name="Sun S."/>
            <person name="Springer D."/>
            <person name="Dromer F."/>
            <person name="Young S.K."/>
            <person name="Zeng Q."/>
            <person name="Gargeya S."/>
            <person name="Fitzgerald M."/>
            <person name="Abouelleil A."/>
            <person name="Alvarado L."/>
            <person name="Berlin A.M."/>
            <person name="Chapman S.B."/>
            <person name="Dewar J."/>
            <person name="Goldberg J."/>
            <person name="Griggs A."/>
            <person name="Gujja S."/>
            <person name="Hansen M."/>
            <person name="Howarth C."/>
            <person name="Imamovic A."/>
            <person name="Larimer J."/>
            <person name="McCowan C."/>
            <person name="Murphy C."/>
            <person name="Pearson M."/>
            <person name="Priest M."/>
            <person name="Roberts A."/>
            <person name="Saif S."/>
            <person name="Shea T."/>
            <person name="Sykes S."/>
            <person name="Wortman J."/>
            <person name="Nusbaum C."/>
            <person name="Birren B."/>
        </authorList>
    </citation>
    <scope>NUCLEOTIDE SEQUENCE [LARGE SCALE GENOMIC DNA]</scope>
    <source>
        <strain evidence="4">CBS 10117</strain>
    </source>
</reference>
<dbReference type="GeneID" id="28966905"/>
<name>A0A1A6AAT5_9TREE</name>
<dbReference type="Proteomes" id="UP000078595">
    <property type="component" value="Chromosome 3"/>
</dbReference>